<dbReference type="PANTHER" id="PTHR31435">
    <property type="entry name" value="PROTEIN NATD1"/>
    <property type="match status" value="1"/>
</dbReference>
<sequence length="94" mass="10596">MPVTITHDTAAHRFEIHVDSEPAGYSEYFESDGVRTFHHTVTLPRFRGRGLAAALTEYALDDTSTQGLQVVPACWFVRDFIDAAGDRYSHLVKR</sequence>
<protein>
    <submittedName>
        <fullName evidence="1">Uncharacterized protein</fullName>
    </submittedName>
</protein>
<dbReference type="InterPro" id="IPR045057">
    <property type="entry name" value="Gcn5-rel_NAT"/>
</dbReference>
<keyword evidence="2" id="KW-1185">Reference proteome</keyword>
<name>A0A143QGB7_RHOFA</name>
<dbReference type="Gene3D" id="3.40.630.30">
    <property type="match status" value="1"/>
</dbReference>
<dbReference type="SUPFAM" id="SSF55729">
    <property type="entry name" value="Acyl-CoA N-acyltransferases (Nat)"/>
    <property type="match status" value="1"/>
</dbReference>
<dbReference type="EMBL" id="CP015220">
    <property type="protein sequence ID" value="AMY21447.1"/>
    <property type="molecule type" value="Genomic_DNA"/>
</dbReference>
<dbReference type="OrthoDB" id="5405911at2"/>
<dbReference type="RefSeq" id="WP_048320641.1">
    <property type="nucleotide sequence ID" value="NZ_CP015220.1"/>
</dbReference>
<dbReference type="InterPro" id="IPR016181">
    <property type="entry name" value="Acyl_CoA_acyltransferase"/>
</dbReference>
<dbReference type="PANTHER" id="PTHR31435:SF9">
    <property type="entry name" value="PROTEIN NATD1"/>
    <property type="match status" value="1"/>
</dbReference>
<evidence type="ECO:0000313" key="1">
    <source>
        <dbReference type="EMBL" id="AMY21447.1"/>
    </source>
</evidence>
<dbReference type="Proteomes" id="UP000076038">
    <property type="component" value="Chromosome"/>
</dbReference>
<dbReference type="Pfam" id="PF14542">
    <property type="entry name" value="Acetyltransf_CG"/>
    <property type="match status" value="1"/>
</dbReference>
<organism evidence="1 2">
    <name type="scientific">Rhodococcoides fascians</name>
    <name type="common">Rhodococcus fascians</name>
    <dbReference type="NCBI Taxonomy" id="1828"/>
    <lineage>
        <taxon>Bacteria</taxon>
        <taxon>Bacillati</taxon>
        <taxon>Actinomycetota</taxon>
        <taxon>Actinomycetes</taxon>
        <taxon>Mycobacteriales</taxon>
        <taxon>Nocardiaceae</taxon>
        <taxon>Rhodococcoides</taxon>
    </lineage>
</organism>
<reference evidence="1 2" key="1">
    <citation type="journal article" date="2016" name="Genome Announc.">
        <title>Complete Genome and Plasmid Sequences for Rhodococcus fascians D188 and Draft Sequences for Rhodococcus Isolates PBTS 1 and PBTS 2.</title>
        <authorList>
            <person name="Stamler R.A."/>
            <person name="Vereecke D."/>
            <person name="Zhang Y."/>
            <person name="Schilkey F."/>
            <person name="Devitt N."/>
            <person name="Randall J.J."/>
        </authorList>
    </citation>
    <scope>NUCLEOTIDE SEQUENCE [LARGE SCALE GENOMIC DNA]</scope>
    <source>
        <strain evidence="1 2">PBTS2</strain>
    </source>
</reference>
<proteinExistence type="predicted"/>
<dbReference type="CDD" id="cd04301">
    <property type="entry name" value="NAT_SF"/>
    <property type="match status" value="1"/>
</dbReference>
<dbReference type="AlphaFoldDB" id="A0A143QGB7"/>
<dbReference type="PROSITE" id="PS51729">
    <property type="entry name" value="GNAT_YJDJ"/>
    <property type="match status" value="1"/>
</dbReference>
<gene>
    <name evidence="1" type="ORF">A3Q41_00119</name>
</gene>
<evidence type="ECO:0000313" key="2">
    <source>
        <dbReference type="Proteomes" id="UP000076038"/>
    </source>
</evidence>
<accession>A0A143QGB7</accession>
<dbReference type="InterPro" id="IPR031165">
    <property type="entry name" value="GNAT_YJDJ"/>
</dbReference>
<reference evidence="2" key="2">
    <citation type="submission" date="2016-04" db="EMBL/GenBank/DDBJ databases">
        <title>Complete Genome and Plasmid Sequences for Rhodococcus fascians D188 and Draft Sequences for Rhodococcus spp. Isolates PBTS 1 and PBTS 2.</title>
        <authorList>
            <person name="Stamer R."/>
            <person name="Vereecke D."/>
            <person name="Zhang Y."/>
            <person name="Schilkey F."/>
            <person name="Devitt N."/>
            <person name="Randall J."/>
        </authorList>
    </citation>
    <scope>NUCLEOTIDE SEQUENCE [LARGE SCALE GENOMIC DNA]</scope>
    <source>
        <strain evidence="2">PBTS2</strain>
    </source>
</reference>
<dbReference type="PATRIC" id="fig|1653479.3.peg.120"/>
<dbReference type="KEGG" id="rhs:A3Q41_00119"/>